<reference evidence="2 3" key="1">
    <citation type="submission" date="2012-09" db="EMBL/GenBank/DDBJ databases">
        <title>Genome Sequence of alkane-degrading Bacterium Alcanivorax sp. 19-m-6.</title>
        <authorList>
            <person name="Lai Q."/>
            <person name="Shao Z."/>
        </authorList>
    </citation>
    <scope>NUCLEOTIDE SEQUENCE [LARGE SCALE GENOMIC DNA]</scope>
    <source>
        <strain evidence="2 3">19-m-6</strain>
    </source>
</reference>
<evidence type="ECO:0000313" key="2">
    <source>
        <dbReference type="EMBL" id="KGD63840.1"/>
    </source>
</evidence>
<gene>
    <name evidence="2" type="ORF">Y5S_02830</name>
</gene>
<dbReference type="Proteomes" id="UP000029444">
    <property type="component" value="Unassembled WGS sequence"/>
</dbReference>
<keyword evidence="3" id="KW-1185">Reference proteome</keyword>
<dbReference type="PIRSF" id="PIRSF004923">
    <property type="entry name" value="RseC"/>
    <property type="match status" value="1"/>
</dbReference>
<keyword evidence="1" id="KW-0472">Membrane</keyword>
<dbReference type="STRING" id="1177154.Y5S_02830"/>
<feature type="transmembrane region" description="Helical" evidence="1">
    <location>
        <begin position="81"/>
        <end position="102"/>
    </location>
</feature>
<dbReference type="InterPro" id="IPR007359">
    <property type="entry name" value="SigmaE_reg_RseC_MucC"/>
</dbReference>
<accession>A0A095UMU7</accession>
<dbReference type="Pfam" id="PF04246">
    <property type="entry name" value="RseC_MucC"/>
    <property type="match status" value="1"/>
</dbReference>
<sequence>MLYEQGVVVAVAPDALWVETVRASTCGACQAKSACGHHLINQQQSGQRARLRVPVLSTSHYQVGDAVTLGLPEGALMRGALWVYGLPLLLLFLGALLGTSLPVTRFDASAVLGVSGLILGFVINRVLSGRNGHNQAYQPALVPSGDDGCQVIQVQPAKK</sequence>
<dbReference type="PANTHER" id="PTHR35867">
    <property type="entry name" value="PROTEIN RSEC"/>
    <property type="match status" value="1"/>
</dbReference>
<organism evidence="2 3">
    <name type="scientific">Alcanivorax nanhaiticus</name>
    <dbReference type="NCBI Taxonomy" id="1177154"/>
    <lineage>
        <taxon>Bacteria</taxon>
        <taxon>Pseudomonadati</taxon>
        <taxon>Pseudomonadota</taxon>
        <taxon>Gammaproteobacteria</taxon>
        <taxon>Oceanospirillales</taxon>
        <taxon>Alcanivoracaceae</taxon>
        <taxon>Alcanivorax</taxon>
    </lineage>
</organism>
<dbReference type="PATRIC" id="fig|1177154.3.peg.2866"/>
<dbReference type="PANTHER" id="PTHR35867:SF1">
    <property type="entry name" value="PROTEIN RSEC"/>
    <property type="match status" value="1"/>
</dbReference>
<dbReference type="AlphaFoldDB" id="A0A095UMU7"/>
<name>A0A095UMU7_9GAMM</name>
<protein>
    <submittedName>
        <fullName evidence="2">Protein AlgM</fullName>
    </submittedName>
</protein>
<dbReference type="OrthoDB" id="9795854at2"/>
<evidence type="ECO:0000313" key="3">
    <source>
        <dbReference type="Proteomes" id="UP000029444"/>
    </source>
</evidence>
<dbReference type="eggNOG" id="COG3086">
    <property type="taxonomic scope" value="Bacteria"/>
</dbReference>
<dbReference type="EMBL" id="ARXV01000013">
    <property type="protein sequence ID" value="KGD63840.1"/>
    <property type="molecule type" value="Genomic_DNA"/>
</dbReference>
<feature type="transmembrane region" description="Helical" evidence="1">
    <location>
        <begin position="108"/>
        <end position="127"/>
    </location>
</feature>
<keyword evidence="1" id="KW-1133">Transmembrane helix</keyword>
<dbReference type="InterPro" id="IPR026268">
    <property type="entry name" value="RseC"/>
</dbReference>
<keyword evidence="1" id="KW-0812">Transmembrane</keyword>
<comment type="caution">
    <text evidence="2">The sequence shown here is derived from an EMBL/GenBank/DDBJ whole genome shotgun (WGS) entry which is preliminary data.</text>
</comment>
<evidence type="ECO:0000256" key="1">
    <source>
        <dbReference type="SAM" id="Phobius"/>
    </source>
</evidence>
<proteinExistence type="predicted"/>